<name>G0P166_CAEBE</name>
<dbReference type="eggNOG" id="ENOG502TK67">
    <property type="taxonomic scope" value="Eukaryota"/>
</dbReference>
<reference evidence="3" key="1">
    <citation type="submission" date="2011-07" db="EMBL/GenBank/DDBJ databases">
        <authorList>
            <consortium name="Caenorhabditis brenneri Sequencing and Analysis Consortium"/>
            <person name="Wilson R.K."/>
        </authorList>
    </citation>
    <scope>NUCLEOTIDE SEQUENCE [LARGE SCALE GENOMIC DNA]</scope>
    <source>
        <strain evidence="3">PB2801</strain>
    </source>
</reference>
<feature type="transmembrane region" description="Helical" evidence="1">
    <location>
        <begin position="22"/>
        <end position="44"/>
    </location>
</feature>
<proteinExistence type="predicted"/>
<evidence type="ECO:0000313" key="2">
    <source>
        <dbReference type="EMBL" id="EGT42232.1"/>
    </source>
</evidence>
<dbReference type="Proteomes" id="UP000008068">
    <property type="component" value="Unassembled WGS sequence"/>
</dbReference>
<keyword evidence="1" id="KW-0472">Membrane</keyword>
<sequence length="69" mass="7851">MSVDLEELLSTSEDPVQVLCRWIFFTYLIGFVFVIIGCHIYAAVAAPEKRQFTYALNPTTGLYQTEQTT</sequence>
<dbReference type="HOGENOM" id="CLU_2778298_0_0_1"/>
<keyword evidence="3" id="KW-1185">Reference proteome</keyword>
<protein>
    <submittedName>
        <fullName evidence="2">Uncharacterized protein</fullName>
    </submittedName>
</protein>
<keyword evidence="1" id="KW-0812">Transmembrane</keyword>
<dbReference type="AlphaFoldDB" id="G0P166"/>
<gene>
    <name evidence="2" type="ORF">CAEBREN_08174</name>
</gene>
<accession>G0P166</accession>
<evidence type="ECO:0000256" key="1">
    <source>
        <dbReference type="SAM" id="Phobius"/>
    </source>
</evidence>
<keyword evidence="1" id="KW-1133">Transmembrane helix</keyword>
<evidence type="ECO:0000313" key="3">
    <source>
        <dbReference type="Proteomes" id="UP000008068"/>
    </source>
</evidence>
<dbReference type="InParanoid" id="G0P166"/>
<organism evidence="3">
    <name type="scientific">Caenorhabditis brenneri</name>
    <name type="common">Nematode worm</name>
    <dbReference type="NCBI Taxonomy" id="135651"/>
    <lineage>
        <taxon>Eukaryota</taxon>
        <taxon>Metazoa</taxon>
        <taxon>Ecdysozoa</taxon>
        <taxon>Nematoda</taxon>
        <taxon>Chromadorea</taxon>
        <taxon>Rhabditida</taxon>
        <taxon>Rhabditina</taxon>
        <taxon>Rhabditomorpha</taxon>
        <taxon>Rhabditoidea</taxon>
        <taxon>Rhabditidae</taxon>
        <taxon>Peloderinae</taxon>
        <taxon>Caenorhabditis</taxon>
    </lineage>
</organism>
<dbReference type="EMBL" id="GL380009">
    <property type="protein sequence ID" value="EGT42232.1"/>
    <property type="molecule type" value="Genomic_DNA"/>
</dbReference>
<dbReference type="OrthoDB" id="5831666at2759"/>